<sequence>MKDEDLCAYLAQKKTIHPQNKHMNRAENLHSVINHSQKCKTIIVENYKNPQFNSKYPISKSNTYKKLSNF</sequence>
<reference evidence="1" key="1">
    <citation type="journal article" date="2019" name="Philos. Trans. R. Soc. Lond., B, Biol. Sci.">
        <title>Targeted metagenomic recovery of four divergent viruses reveals shared and distinctive characteristics of giant viruses of marine eukaryotes.</title>
        <authorList>
            <person name="Needham D.M."/>
            <person name="Poirier C."/>
            <person name="Hehenberger E."/>
            <person name="Jimenez V."/>
            <person name="Swalwell J.E."/>
            <person name="Santoro A.E."/>
            <person name="Worden A.Z."/>
        </authorList>
    </citation>
    <scope>NUCLEOTIDE SEQUENCE</scope>
    <source>
        <strain evidence="1">OPacV-421</strain>
    </source>
</reference>
<evidence type="ECO:0000313" key="1">
    <source>
        <dbReference type="EMBL" id="QFG74973.1"/>
    </source>
</evidence>
<name>A0A5J6VLV7_9VIRU</name>
<dbReference type="EMBL" id="MN448295">
    <property type="protein sequence ID" value="QFG74973.1"/>
    <property type="molecule type" value="Genomic_DNA"/>
</dbReference>
<proteinExistence type="predicted"/>
<protein>
    <submittedName>
        <fullName evidence="1">Uncharacterized protein</fullName>
    </submittedName>
</protein>
<accession>A0A5J6VLV7</accession>
<organism evidence="1">
    <name type="scientific">Megaviridae environmental sample</name>
    <dbReference type="NCBI Taxonomy" id="1737588"/>
    <lineage>
        <taxon>Viruses</taxon>
        <taxon>Varidnaviria</taxon>
        <taxon>Bamfordvirae</taxon>
        <taxon>Nucleocytoviricota</taxon>
        <taxon>Megaviricetes</taxon>
        <taxon>Imitervirales</taxon>
        <taxon>Mimiviridae</taxon>
        <taxon>environmental samples</taxon>
    </lineage>
</organism>